<evidence type="ECO:0000313" key="6">
    <source>
        <dbReference type="Proteomes" id="UP000035763"/>
    </source>
</evidence>
<dbReference type="PANTHER" id="PTHR23028">
    <property type="entry name" value="ACETYLTRANSFERASE"/>
    <property type="match status" value="1"/>
</dbReference>
<feature type="transmembrane region" description="Helical" evidence="2">
    <location>
        <begin position="306"/>
        <end position="330"/>
    </location>
</feature>
<evidence type="ECO:0000259" key="4">
    <source>
        <dbReference type="Pfam" id="PF19040"/>
    </source>
</evidence>
<feature type="transmembrane region" description="Helical" evidence="2">
    <location>
        <begin position="244"/>
        <end position="262"/>
    </location>
</feature>
<evidence type="ECO:0000256" key="1">
    <source>
        <dbReference type="SAM" id="MobiDB-lite"/>
    </source>
</evidence>
<dbReference type="EMBL" id="CAJA01000067">
    <property type="protein sequence ID" value="CCH72345.1"/>
    <property type="molecule type" value="Genomic_DNA"/>
</dbReference>
<dbReference type="RefSeq" id="WP_048697629.1">
    <property type="nucleotide sequence ID" value="NZ_HG764815.1"/>
</dbReference>
<accession>W6JUZ1</accession>
<evidence type="ECO:0000313" key="5">
    <source>
        <dbReference type="EMBL" id="CCH72345.1"/>
    </source>
</evidence>
<keyword evidence="5" id="KW-0808">Transferase</keyword>
<name>W6JUZ1_9MICO</name>
<evidence type="ECO:0000259" key="3">
    <source>
        <dbReference type="Pfam" id="PF01757"/>
    </source>
</evidence>
<dbReference type="Proteomes" id="UP000035763">
    <property type="component" value="Unassembled WGS sequence"/>
</dbReference>
<feature type="transmembrane region" description="Helical" evidence="2">
    <location>
        <begin position="160"/>
        <end position="176"/>
    </location>
</feature>
<feature type="region of interest" description="Disordered" evidence="1">
    <location>
        <begin position="421"/>
        <end position="442"/>
    </location>
</feature>
<keyword evidence="2" id="KW-0812">Transmembrane</keyword>
<keyword evidence="6" id="KW-1185">Reference proteome</keyword>
<keyword evidence="2" id="KW-0472">Membrane</keyword>
<feature type="transmembrane region" description="Helical" evidence="2">
    <location>
        <begin position="274"/>
        <end position="294"/>
    </location>
</feature>
<reference evidence="5 6" key="1">
    <citation type="journal article" date="2013" name="ISME J.">
        <title>A metabolic model for members of the genus Tetrasphaera involved in enhanced biological phosphorus removal.</title>
        <authorList>
            <person name="Kristiansen R."/>
            <person name="Nguyen H.T.T."/>
            <person name="Saunders A.M."/>
            <person name="Nielsen J.L."/>
            <person name="Wimmer R."/>
            <person name="Le V.Q."/>
            <person name="McIlroy S.J."/>
            <person name="Petrovski S."/>
            <person name="Seviour R.J."/>
            <person name="Calteau A."/>
            <person name="Nielsen K.L."/>
            <person name="Nielsen P.H."/>
        </authorList>
    </citation>
    <scope>NUCLEOTIDE SEQUENCE [LARGE SCALE GENOMIC DNA]</scope>
    <source>
        <strain evidence="5 6">Ben110</strain>
    </source>
</reference>
<dbReference type="Pfam" id="PF19040">
    <property type="entry name" value="SGNH"/>
    <property type="match status" value="1"/>
</dbReference>
<dbReference type="GO" id="GO:0016747">
    <property type="term" value="F:acyltransferase activity, transferring groups other than amino-acyl groups"/>
    <property type="evidence" value="ECO:0007669"/>
    <property type="project" value="InterPro"/>
</dbReference>
<evidence type="ECO:0000256" key="2">
    <source>
        <dbReference type="SAM" id="Phobius"/>
    </source>
</evidence>
<dbReference type="GO" id="GO:0009103">
    <property type="term" value="P:lipopolysaccharide biosynthetic process"/>
    <property type="evidence" value="ECO:0007669"/>
    <property type="project" value="TreeGrafter"/>
</dbReference>
<dbReference type="PANTHER" id="PTHR23028:SF53">
    <property type="entry name" value="ACYL_TRANSF_3 DOMAIN-CONTAINING PROTEIN"/>
    <property type="match status" value="1"/>
</dbReference>
<organism evidence="5 6">
    <name type="scientific">Nostocoides australiense Ben110</name>
    <dbReference type="NCBI Taxonomy" id="1193182"/>
    <lineage>
        <taxon>Bacteria</taxon>
        <taxon>Bacillati</taxon>
        <taxon>Actinomycetota</taxon>
        <taxon>Actinomycetes</taxon>
        <taxon>Micrococcales</taxon>
        <taxon>Intrasporangiaceae</taxon>
        <taxon>Nostocoides</taxon>
    </lineage>
</organism>
<comment type="caution">
    <text evidence="5">The sequence shown here is derived from an EMBL/GenBank/DDBJ whole genome shotgun (WGS) entry which is preliminary data.</text>
</comment>
<feature type="transmembrane region" description="Helical" evidence="2">
    <location>
        <begin position="88"/>
        <end position="108"/>
    </location>
</feature>
<sequence>MTSVTTAAPGSTTARASGFRPDVEGLRAIAVGTVLWFHAGLGGLRGGFAGVDIFFVISGFLITGQLVREVERSSRISLPRFYARRAKRLFPAAATVLLATAVLTVLFLPKISWRVFGWDIAASAAYVVNWRLADRAVDYLAEDTSVSPVQHFWSLAVEEQYYIVWPLLLLALAVLIRRARLPVRPTMAIGLAAIVLPSLAWSIHLTEADPARAYFVTTTRLWELGIGALVAVGATRWRRLSAPLGAALAWSGLAVIAVGLVAQSTATPWPGWHALVPVAGTAAVILGGHSAGRLGPVRVLGTRPMVWIGGLSYSLYLWHFPLIVAASAHLGELTRWQGSAVAVASVMPAWLTHRFIENPLRFHPRVAEHTRNALVLGLTCSLLGVGAGYAVTRVGASPTLDAAQVAQLRAAHQFGGQVLGSGQQPSSAGIDRHPQAMTPKPADAPADAPVLYADGCQTVRTTTEVVTCVYGVKGARKVMALVGDSKAAQWFPALERYALERGWEIRTYLKSACPWSPALIFDGDNPTRRYSNCQQWGKDVLARLLGPEKPTVVVTSGIRSVAFGADGTERESVMVDGYVDYWTQLGRAGVPVLALMDTPQPGRIVYECVLEHKDDYMTACQGAWNDGSGGPALRAATDRVPTSRLVDLNPWVCPDRTCWPVIGSVLVWRQGSHLTATYTESLASVVAREISAALTQVGVQP</sequence>
<gene>
    <name evidence="5" type="ORF">BN11_1590004</name>
</gene>
<dbReference type="STRING" id="1193182.BN11_1590004"/>
<dbReference type="InterPro" id="IPR050879">
    <property type="entry name" value="Acyltransferase_3"/>
</dbReference>
<feature type="domain" description="Acyltransferase 3" evidence="3">
    <location>
        <begin position="22"/>
        <end position="352"/>
    </location>
</feature>
<dbReference type="InterPro" id="IPR043968">
    <property type="entry name" value="SGNH"/>
</dbReference>
<dbReference type="AlphaFoldDB" id="W6JUZ1"/>
<dbReference type="Pfam" id="PF01757">
    <property type="entry name" value="Acyl_transf_3"/>
    <property type="match status" value="1"/>
</dbReference>
<feature type="transmembrane region" description="Helical" evidence="2">
    <location>
        <begin position="211"/>
        <end position="232"/>
    </location>
</feature>
<dbReference type="InterPro" id="IPR002656">
    <property type="entry name" value="Acyl_transf_3_dom"/>
</dbReference>
<keyword evidence="2" id="KW-1133">Transmembrane helix</keyword>
<feature type="transmembrane region" description="Helical" evidence="2">
    <location>
        <begin position="188"/>
        <end position="205"/>
    </location>
</feature>
<feature type="domain" description="SGNH" evidence="4">
    <location>
        <begin position="464"/>
        <end position="687"/>
    </location>
</feature>
<dbReference type="OrthoDB" id="3404679at2"/>
<dbReference type="GO" id="GO:0016020">
    <property type="term" value="C:membrane"/>
    <property type="evidence" value="ECO:0007669"/>
    <property type="project" value="TreeGrafter"/>
</dbReference>
<proteinExistence type="predicted"/>
<feature type="transmembrane region" description="Helical" evidence="2">
    <location>
        <begin position="46"/>
        <end position="67"/>
    </location>
</feature>
<protein>
    <submittedName>
        <fullName evidence="5">Acyltransferase 3</fullName>
    </submittedName>
</protein>
<keyword evidence="5" id="KW-0012">Acyltransferase</keyword>